<organism evidence="1 2">
    <name type="scientific">Ilyodon furcidens</name>
    <name type="common">goldbreast splitfin</name>
    <dbReference type="NCBI Taxonomy" id="33524"/>
    <lineage>
        <taxon>Eukaryota</taxon>
        <taxon>Metazoa</taxon>
        <taxon>Chordata</taxon>
        <taxon>Craniata</taxon>
        <taxon>Vertebrata</taxon>
        <taxon>Euteleostomi</taxon>
        <taxon>Actinopterygii</taxon>
        <taxon>Neopterygii</taxon>
        <taxon>Teleostei</taxon>
        <taxon>Neoteleostei</taxon>
        <taxon>Acanthomorphata</taxon>
        <taxon>Ovalentaria</taxon>
        <taxon>Atherinomorphae</taxon>
        <taxon>Cyprinodontiformes</taxon>
        <taxon>Goodeidae</taxon>
        <taxon>Ilyodon</taxon>
    </lineage>
</organism>
<accession>A0ABV0TFW3</accession>
<evidence type="ECO:0000313" key="1">
    <source>
        <dbReference type="EMBL" id="MEQ2231359.1"/>
    </source>
</evidence>
<dbReference type="EMBL" id="JAHRIQ010033216">
    <property type="protein sequence ID" value="MEQ2231359.1"/>
    <property type="molecule type" value="Genomic_DNA"/>
</dbReference>
<name>A0ABV0TFW3_9TELE</name>
<evidence type="ECO:0000313" key="2">
    <source>
        <dbReference type="Proteomes" id="UP001482620"/>
    </source>
</evidence>
<dbReference type="Proteomes" id="UP001482620">
    <property type="component" value="Unassembled WGS sequence"/>
</dbReference>
<proteinExistence type="predicted"/>
<gene>
    <name evidence="1" type="ORF">ILYODFUR_038720</name>
</gene>
<sequence length="105" mass="11707">MIFVLDLALFFGFMPLPTPCRTIWILVVDLVSCIWFLPLIIPCLTPLVPIVDPVSVHGLLSLPSPHIIQPGNSSYLCCGDHRLPPTEVSPLGYKFHSRPSDSWKL</sequence>
<comment type="caution">
    <text evidence="1">The sequence shown here is derived from an EMBL/GenBank/DDBJ whole genome shotgun (WGS) entry which is preliminary data.</text>
</comment>
<protein>
    <submittedName>
        <fullName evidence="1">Uncharacterized protein</fullName>
    </submittedName>
</protein>
<reference evidence="1 2" key="1">
    <citation type="submission" date="2021-06" db="EMBL/GenBank/DDBJ databases">
        <authorList>
            <person name="Palmer J.M."/>
        </authorList>
    </citation>
    <scope>NUCLEOTIDE SEQUENCE [LARGE SCALE GENOMIC DNA]</scope>
    <source>
        <strain evidence="2">if_2019</strain>
        <tissue evidence="1">Muscle</tissue>
    </source>
</reference>
<keyword evidence="2" id="KW-1185">Reference proteome</keyword>